<evidence type="ECO:0000313" key="1">
    <source>
        <dbReference type="EMBL" id="CAD2205101.1"/>
    </source>
</evidence>
<name>A0A6V7Y0S7_MELEN</name>
<comment type="caution">
    <text evidence="1">The sequence shown here is derived from an EMBL/GenBank/DDBJ whole genome shotgun (WGS) entry which is preliminary data.</text>
</comment>
<protein>
    <submittedName>
        <fullName evidence="1">Uncharacterized protein</fullName>
    </submittedName>
</protein>
<gene>
    <name evidence="1" type="ORF">MENT_LOCUS58893</name>
</gene>
<accession>A0A6V7Y0S7</accession>
<sequence length="93" mass="10373">MFPCLFGSLLPTSSPRFFASKILNCFSSSFFSSSRICRCFSVPFTCLFSSFLFFFSSPVIGRRRSSSSVNSVDEISSKCQGNFPFIEVSLSEI</sequence>
<organism evidence="1 2">
    <name type="scientific">Meloidogyne enterolobii</name>
    <name type="common">Root-knot nematode worm</name>
    <name type="synonym">Meloidogyne mayaguensis</name>
    <dbReference type="NCBI Taxonomy" id="390850"/>
    <lineage>
        <taxon>Eukaryota</taxon>
        <taxon>Metazoa</taxon>
        <taxon>Ecdysozoa</taxon>
        <taxon>Nematoda</taxon>
        <taxon>Chromadorea</taxon>
        <taxon>Rhabditida</taxon>
        <taxon>Tylenchina</taxon>
        <taxon>Tylenchomorpha</taxon>
        <taxon>Tylenchoidea</taxon>
        <taxon>Meloidogynidae</taxon>
        <taxon>Meloidogyninae</taxon>
        <taxon>Meloidogyne</taxon>
    </lineage>
</organism>
<reference evidence="1 2" key="1">
    <citation type="submission" date="2020-08" db="EMBL/GenBank/DDBJ databases">
        <authorList>
            <person name="Koutsovoulos G."/>
            <person name="Danchin GJ E."/>
        </authorList>
    </citation>
    <scope>NUCLEOTIDE SEQUENCE [LARGE SCALE GENOMIC DNA]</scope>
</reference>
<evidence type="ECO:0000313" key="2">
    <source>
        <dbReference type="Proteomes" id="UP000580250"/>
    </source>
</evidence>
<dbReference type="EMBL" id="CAJEWN010002741">
    <property type="protein sequence ID" value="CAD2205101.1"/>
    <property type="molecule type" value="Genomic_DNA"/>
</dbReference>
<dbReference type="Proteomes" id="UP000580250">
    <property type="component" value="Unassembled WGS sequence"/>
</dbReference>
<proteinExistence type="predicted"/>
<dbReference type="AlphaFoldDB" id="A0A6V7Y0S7"/>